<sequence>MTPIFSLTLLAFAVLNGAGAHPGHSAKQEAAERYAFMKRNPASVRSCASNLSRRGHVAQSLVRRQQFAESARAKQGLPGISRRDFAEYNVSHASDKDFTFGDDELDFFKDNSTCILQPEVTQGPYYVDGELIRSNIVEDQEGVPVYLEVQLIDTSSCEPVPAVFMDMWHCNSTGVYSGVSASGNGNDEDTTNIDNTFLRGIQQTDINGVAQFETVFPGHYTGRASHIHILAHAANETTVRTNGTLLGGNFTTHAVHVGQLFFDQDLISQVEGTAPYNTNTQDTTLNSDDDILASEADDMDPFVQYILLGDSVSDGLLAWISIGIDPSADNEVTAAATHYDGYGVANSDTGMGGGAPSGGAMPSGDTPTGMPSKSAAPSAGSGV</sequence>
<dbReference type="OrthoDB" id="121380at2759"/>
<organism evidence="4 5">
    <name type="scientific">Polychaeton citri CBS 116435</name>
    <dbReference type="NCBI Taxonomy" id="1314669"/>
    <lineage>
        <taxon>Eukaryota</taxon>
        <taxon>Fungi</taxon>
        <taxon>Dikarya</taxon>
        <taxon>Ascomycota</taxon>
        <taxon>Pezizomycotina</taxon>
        <taxon>Dothideomycetes</taxon>
        <taxon>Dothideomycetidae</taxon>
        <taxon>Capnodiales</taxon>
        <taxon>Capnodiaceae</taxon>
        <taxon>Polychaeton</taxon>
    </lineage>
</organism>
<protein>
    <submittedName>
        <fullName evidence="4">Extracellular dioxygenase</fullName>
    </submittedName>
</protein>
<evidence type="ECO:0000256" key="1">
    <source>
        <dbReference type="SAM" id="MobiDB-lite"/>
    </source>
</evidence>
<keyword evidence="5" id="KW-1185">Reference proteome</keyword>
<dbReference type="PANTHER" id="PTHR34315">
    <property type="match status" value="1"/>
</dbReference>
<keyword evidence="2" id="KW-0732">Signal</keyword>
<proteinExistence type="predicted"/>
<dbReference type="InterPro" id="IPR015889">
    <property type="entry name" value="Intradiol_dOase_core"/>
</dbReference>
<dbReference type="EMBL" id="MU003817">
    <property type="protein sequence ID" value="KAF2719005.1"/>
    <property type="molecule type" value="Genomic_DNA"/>
</dbReference>
<gene>
    <name evidence="4" type="ORF">K431DRAFT_331911</name>
</gene>
<dbReference type="PANTHER" id="PTHR34315:SF1">
    <property type="entry name" value="INTRADIOL RING-CLEAVAGE DIOXYGENASES DOMAIN-CONTAINING PROTEIN-RELATED"/>
    <property type="match status" value="1"/>
</dbReference>
<feature type="domain" description="Intradiol ring-cleavage dioxygenases" evidence="3">
    <location>
        <begin position="130"/>
        <end position="241"/>
    </location>
</feature>
<feature type="compositionally biased region" description="Low complexity" evidence="1">
    <location>
        <begin position="371"/>
        <end position="383"/>
    </location>
</feature>
<feature type="region of interest" description="Disordered" evidence="1">
    <location>
        <begin position="350"/>
        <end position="383"/>
    </location>
</feature>
<dbReference type="SUPFAM" id="SSF49482">
    <property type="entry name" value="Aromatic compound dioxygenase"/>
    <property type="match status" value="1"/>
</dbReference>
<dbReference type="InterPro" id="IPR000627">
    <property type="entry name" value="Intradiol_dOase_C"/>
</dbReference>
<feature type="chain" id="PRO_5040492371" evidence="2">
    <location>
        <begin position="21"/>
        <end position="383"/>
    </location>
</feature>
<dbReference type="Pfam" id="PF00775">
    <property type="entry name" value="Dioxygenase_C"/>
    <property type="match status" value="1"/>
</dbReference>
<evidence type="ECO:0000259" key="3">
    <source>
        <dbReference type="Pfam" id="PF00775"/>
    </source>
</evidence>
<evidence type="ECO:0000313" key="5">
    <source>
        <dbReference type="Proteomes" id="UP000799441"/>
    </source>
</evidence>
<keyword evidence="4" id="KW-0560">Oxidoreductase</keyword>
<dbReference type="GO" id="GO:0008199">
    <property type="term" value="F:ferric iron binding"/>
    <property type="evidence" value="ECO:0007669"/>
    <property type="project" value="InterPro"/>
</dbReference>
<dbReference type="CDD" id="cd03457">
    <property type="entry name" value="intradiol_dioxygenase_like"/>
    <property type="match status" value="1"/>
</dbReference>
<evidence type="ECO:0000313" key="4">
    <source>
        <dbReference type="EMBL" id="KAF2719005.1"/>
    </source>
</evidence>
<reference evidence="4" key="1">
    <citation type="journal article" date="2020" name="Stud. Mycol.">
        <title>101 Dothideomycetes genomes: a test case for predicting lifestyles and emergence of pathogens.</title>
        <authorList>
            <person name="Haridas S."/>
            <person name="Albert R."/>
            <person name="Binder M."/>
            <person name="Bloem J."/>
            <person name="Labutti K."/>
            <person name="Salamov A."/>
            <person name="Andreopoulos B."/>
            <person name="Baker S."/>
            <person name="Barry K."/>
            <person name="Bills G."/>
            <person name="Bluhm B."/>
            <person name="Cannon C."/>
            <person name="Castanera R."/>
            <person name="Culley D."/>
            <person name="Daum C."/>
            <person name="Ezra D."/>
            <person name="Gonzalez J."/>
            <person name="Henrissat B."/>
            <person name="Kuo A."/>
            <person name="Liang C."/>
            <person name="Lipzen A."/>
            <person name="Lutzoni F."/>
            <person name="Magnuson J."/>
            <person name="Mondo S."/>
            <person name="Nolan M."/>
            <person name="Ohm R."/>
            <person name="Pangilinan J."/>
            <person name="Park H.-J."/>
            <person name="Ramirez L."/>
            <person name="Alfaro M."/>
            <person name="Sun H."/>
            <person name="Tritt A."/>
            <person name="Yoshinaga Y."/>
            <person name="Zwiers L.-H."/>
            <person name="Turgeon B."/>
            <person name="Goodwin S."/>
            <person name="Spatafora J."/>
            <person name="Crous P."/>
            <person name="Grigoriev I."/>
        </authorList>
    </citation>
    <scope>NUCLEOTIDE SEQUENCE</scope>
    <source>
        <strain evidence="4">CBS 116435</strain>
    </source>
</reference>
<dbReference type="AlphaFoldDB" id="A0A9P4Q3U5"/>
<evidence type="ECO:0000256" key="2">
    <source>
        <dbReference type="SAM" id="SignalP"/>
    </source>
</evidence>
<comment type="caution">
    <text evidence="4">The sequence shown here is derived from an EMBL/GenBank/DDBJ whole genome shotgun (WGS) entry which is preliminary data.</text>
</comment>
<dbReference type="Proteomes" id="UP000799441">
    <property type="component" value="Unassembled WGS sequence"/>
</dbReference>
<feature type="signal peptide" evidence="2">
    <location>
        <begin position="1"/>
        <end position="20"/>
    </location>
</feature>
<keyword evidence="4" id="KW-0223">Dioxygenase</keyword>
<dbReference type="Gene3D" id="2.60.130.10">
    <property type="entry name" value="Aromatic compound dioxygenase"/>
    <property type="match status" value="1"/>
</dbReference>
<accession>A0A9P4Q3U5</accession>
<dbReference type="GO" id="GO:0016702">
    <property type="term" value="F:oxidoreductase activity, acting on single donors with incorporation of molecular oxygen, incorporation of two atoms of oxygen"/>
    <property type="evidence" value="ECO:0007669"/>
    <property type="project" value="InterPro"/>
</dbReference>
<name>A0A9P4Q3U5_9PEZI</name>